<reference evidence="1 2" key="1">
    <citation type="submission" date="2020-04" db="EMBL/GenBank/DDBJ databases">
        <title>Genome-Wide Identification of 5-Methylcytosine Sites in Bacterial Genomes By High-Throughput Sequencing of MspJI Restriction Fragments.</title>
        <authorList>
            <person name="Wu V."/>
        </authorList>
    </citation>
    <scope>NUCLEOTIDE SEQUENCE [LARGE SCALE GENOMIC DNA]</scope>
    <source>
        <strain evidence="1 2">NEB122</strain>
    </source>
</reference>
<gene>
    <name evidence="1" type="ORF">HG421_14510</name>
</gene>
<dbReference type="EMBL" id="CP051651">
    <property type="protein sequence ID" value="QJD68790.1"/>
    <property type="molecule type" value="Genomic_DNA"/>
</dbReference>
<dbReference type="Proteomes" id="UP000503498">
    <property type="component" value="Chromosome"/>
</dbReference>
<reference evidence="1 2" key="2">
    <citation type="submission" date="2020-04" db="EMBL/GenBank/DDBJ databases">
        <authorList>
            <person name="Fomenkov A."/>
            <person name="Anton B.P."/>
            <person name="Roberts R.J."/>
        </authorList>
    </citation>
    <scope>NUCLEOTIDE SEQUENCE [LARGE SCALE GENOMIC DNA]</scope>
    <source>
        <strain evidence="1 2">NEB122</strain>
    </source>
</reference>
<sequence>MAASMPPHGPAPGRDTALSRLLSLIGKQCFKQVLMPEDCVADVIGKLSIYRHVASDDDAKDV</sequence>
<proteinExistence type="predicted"/>
<evidence type="ECO:0000313" key="2">
    <source>
        <dbReference type="Proteomes" id="UP000503498"/>
    </source>
</evidence>
<dbReference type="RefSeq" id="WP_169706973.1">
    <property type="nucleotide sequence ID" value="NZ_CP051651.1"/>
</dbReference>
<organism evidence="1 2">
    <name type="scientific">Xanthomonas campestris pv. badrii</name>
    <dbReference type="NCBI Taxonomy" id="149696"/>
    <lineage>
        <taxon>Bacteria</taxon>
        <taxon>Pseudomonadati</taxon>
        <taxon>Pseudomonadota</taxon>
        <taxon>Gammaproteobacteria</taxon>
        <taxon>Lysobacterales</taxon>
        <taxon>Lysobacteraceae</taxon>
        <taxon>Xanthomonas</taxon>
    </lineage>
</organism>
<name>A0A7Z2ZIQ8_XANCA</name>
<protein>
    <submittedName>
        <fullName evidence="1">Uncharacterized protein</fullName>
    </submittedName>
</protein>
<accession>A0A7Z2ZIQ8</accession>
<dbReference type="AlphaFoldDB" id="A0A7Z2ZIQ8"/>
<evidence type="ECO:0000313" key="1">
    <source>
        <dbReference type="EMBL" id="QJD68790.1"/>
    </source>
</evidence>